<evidence type="ECO:0000259" key="2">
    <source>
        <dbReference type="PROSITE" id="PS51085"/>
    </source>
</evidence>
<dbReference type="PANTHER" id="PTHR47354">
    <property type="entry name" value="NADH OXIDOREDUCTASE HCR"/>
    <property type="match status" value="1"/>
</dbReference>
<dbReference type="InterPro" id="IPR017938">
    <property type="entry name" value="Riboflavin_synthase-like_b-brl"/>
</dbReference>
<dbReference type="GO" id="GO:0051537">
    <property type="term" value="F:2 iron, 2 sulfur cluster binding"/>
    <property type="evidence" value="ECO:0007669"/>
    <property type="project" value="InterPro"/>
</dbReference>
<dbReference type="SUPFAM" id="SSF54292">
    <property type="entry name" value="2Fe-2S ferredoxin-like"/>
    <property type="match status" value="1"/>
</dbReference>
<dbReference type="PRINTS" id="PR00410">
    <property type="entry name" value="PHEHYDRXLASE"/>
</dbReference>
<organism evidence="4 5">
    <name type="scientific">Candidatus Pseudothioglobus singularis PS1</name>
    <dbReference type="NCBI Taxonomy" id="1125411"/>
    <lineage>
        <taxon>Bacteria</taxon>
        <taxon>Pseudomonadati</taxon>
        <taxon>Pseudomonadota</taxon>
        <taxon>Gammaproteobacteria</taxon>
        <taxon>Candidatus Pseudothioglobaceae</taxon>
        <taxon>Candidatus Pseudothioglobus</taxon>
    </lineage>
</organism>
<accession>A0A0M4LEX8</accession>
<dbReference type="PROSITE" id="PS00197">
    <property type="entry name" value="2FE2S_FER_1"/>
    <property type="match status" value="1"/>
</dbReference>
<dbReference type="InterPro" id="IPR001433">
    <property type="entry name" value="OxRdtase_FAD/NAD-bd"/>
</dbReference>
<evidence type="ECO:0000313" key="4">
    <source>
        <dbReference type="EMBL" id="ALE01580.1"/>
    </source>
</evidence>
<dbReference type="Proteomes" id="UP000068905">
    <property type="component" value="Chromosome"/>
</dbReference>
<dbReference type="Pfam" id="PF00175">
    <property type="entry name" value="NAD_binding_1"/>
    <property type="match status" value="1"/>
</dbReference>
<dbReference type="InterPro" id="IPR001709">
    <property type="entry name" value="Flavoprot_Pyr_Nucl_cyt_Rdtase"/>
</dbReference>
<dbReference type="InterPro" id="IPR036010">
    <property type="entry name" value="2Fe-2S_ferredoxin-like_sf"/>
</dbReference>
<dbReference type="InterPro" id="IPR008333">
    <property type="entry name" value="Cbr1-like_FAD-bd_dom"/>
</dbReference>
<dbReference type="InterPro" id="IPR006058">
    <property type="entry name" value="2Fe2S_fd_BS"/>
</dbReference>
<dbReference type="Pfam" id="PF00970">
    <property type="entry name" value="FAD_binding_6"/>
    <property type="match status" value="1"/>
</dbReference>
<dbReference type="EMBL" id="CP006911">
    <property type="protein sequence ID" value="ALE01580.1"/>
    <property type="molecule type" value="Genomic_DNA"/>
</dbReference>
<dbReference type="AlphaFoldDB" id="A0A0M4LEX8"/>
<evidence type="ECO:0000256" key="1">
    <source>
        <dbReference type="ARBA" id="ARBA00034078"/>
    </source>
</evidence>
<feature type="domain" description="FAD-binding FR-type" evidence="3">
    <location>
        <begin position="99"/>
        <end position="199"/>
    </location>
</feature>
<dbReference type="Gene3D" id="3.10.20.30">
    <property type="match status" value="1"/>
</dbReference>
<dbReference type="STRING" id="1125411.W908_02550"/>
<dbReference type="CDD" id="cd06189">
    <property type="entry name" value="flavin_oxioreductase"/>
    <property type="match status" value="1"/>
</dbReference>
<dbReference type="InterPro" id="IPR001041">
    <property type="entry name" value="2Fe-2S_ferredoxin-type"/>
</dbReference>
<dbReference type="SUPFAM" id="SSF63380">
    <property type="entry name" value="Riboflavin synthase domain-like"/>
    <property type="match status" value="1"/>
</dbReference>
<dbReference type="PROSITE" id="PS51384">
    <property type="entry name" value="FAD_FR"/>
    <property type="match status" value="1"/>
</dbReference>
<evidence type="ECO:0000259" key="3">
    <source>
        <dbReference type="PROSITE" id="PS51384"/>
    </source>
</evidence>
<dbReference type="KEGG" id="tsn:W908_02550"/>
<dbReference type="OrthoDB" id="9806195at2"/>
<dbReference type="InterPro" id="IPR017927">
    <property type="entry name" value="FAD-bd_FR_type"/>
</dbReference>
<proteinExistence type="predicted"/>
<keyword evidence="5" id="KW-1185">Reference proteome</keyword>
<reference evidence="4 5" key="1">
    <citation type="journal article" date="2015" name="Genome Announc.">
        <title>Genome Sequence of 'Candidatus Thioglobus singularis' Strain PS1, a Mixotroph from the SUP05 Clade of Marine Gammaproteobacteria.</title>
        <authorList>
            <person name="Marshall K.T."/>
            <person name="Morris R.M."/>
        </authorList>
    </citation>
    <scope>NUCLEOTIDE SEQUENCE [LARGE SCALE GENOMIC DNA]</scope>
    <source>
        <strain evidence="4 5">PS1</strain>
    </source>
</reference>
<dbReference type="CDD" id="cd00207">
    <property type="entry name" value="fer2"/>
    <property type="match status" value="1"/>
</dbReference>
<feature type="domain" description="2Fe-2S ferredoxin-type" evidence="2">
    <location>
        <begin position="1"/>
        <end position="92"/>
    </location>
</feature>
<dbReference type="GO" id="GO:0016491">
    <property type="term" value="F:oxidoreductase activity"/>
    <property type="evidence" value="ECO:0007669"/>
    <property type="project" value="InterPro"/>
</dbReference>
<protein>
    <submittedName>
        <fullName evidence="4">CDP-6-deoxy-delta-3,4-glucoseen reductase</fullName>
    </submittedName>
</protein>
<gene>
    <name evidence="4" type="ORF">W908_02550</name>
</gene>
<dbReference type="RefSeq" id="WP_053819789.1">
    <property type="nucleotide sequence ID" value="NZ_CP006911.1"/>
</dbReference>
<dbReference type="PANTHER" id="PTHR47354:SF5">
    <property type="entry name" value="PROTEIN RFBI"/>
    <property type="match status" value="1"/>
</dbReference>
<sequence length="338" mass="37419">MFTVLNQVSGKSFQSSGEESVLDGALSNGYNFPYGCQNGFCGQCKAVILNGEISYDGVTPEAISSEEEDANIALLCQCKAKSDLYIAVDELDSLANIQIRSMPCRVEEVNHLNHDVIQLTLKIPGSQSLQYLAGQYLDIEHPDFEPRAFSIANAPVNSNLIELHVRLVEGGQFTNFVFNTLTEKTILRIEGPKGSFFLREDSDCPIIFIAGGTGFGPIKAIIEHLILIQSSRPIHLYWGVRTEQDIYLNLPSDWSKNHSNINFIPVLSEPDSSWSGESGYVHETVVKDFENLTDYEVYACGPPVMVKAAAKSCLENNLMKENFFSDSFEYATVSTADE</sequence>
<dbReference type="Gene3D" id="2.40.30.10">
    <property type="entry name" value="Translation factors"/>
    <property type="match status" value="1"/>
</dbReference>
<evidence type="ECO:0000313" key="5">
    <source>
        <dbReference type="Proteomes" id="UP000068905"/>
    </source>
</evidence>
<dbReference type="InterPro" id="IPR012675">
    <property type="entry name" value="Beta-grasp_dom_sf"/>
</dbReference>
<dbReference type="Gene3D" id="3.40.50.80">
    <property type="entry name" value="Nucleotide-binding domain of ferredoxin-NADP reductase (FNR) module"/>
    <property type="match status" value="1"/>
</dbReference>
<comment type="cofactor">
    <cofactor evidence="1">
        <name>[2Fe-2S] cluster</name>
        <dbReference type="ChEBI" id="CHEBI:190135"/>
    </cofactor>
</comment>
<dbReference type="InterPro" id="IPR039261">
    <property type="entry name" value="FNR_nucleotide-bd"/>
</dbReference>
<dbReference type="PROSITE" id="PS51085">
    <property type="entry name" value="2FE2S_FER_2"/>
    <property type="match status" value="1"/>
</dbReference>
<dbReference type="SUPFAM" id="SSF52343">
    <property type="entry name" value="Ferredoxin reductase-like, C-terminal NADP-linked domain"/>
    <property type="match status" value="1"/>
</dbReference>
<dbReference type="Pfam" id="PF00111">
    <property type="entry name" value="Fer2"/>
    <property type="match status" value="1"/>
</dbReference>
<dbReference type="InterPro" id="IPR050415">
    <property type="entry name" value="MRET"/>
</dbReference>
<dbReference type="PRINTS" id="PR00371">
    <property type="entry name" value="FPNCR"/>
</dbReference>
<name>A0A0M4LEX8_9GAMM</name>